<organism evidence="2 3">
    <name type="scientific">Streptobacillus felis</name>
    <dbReference type="NCBI Taxonomy" id="1384509"/>
    <lineage>
        <taxon>Bacteria</taxon>
        <taxon>Fusobacteriati</taxon>
        <taxon>Fusobacteriota</taxon>
        <taxon>Fusobacteriia</taxon>
        <taxon>Fusobacteriales</taxon>
        <taxon>Leptotrichiaceae</taxon>
        <taxon>Streptobacillus</taxon>
    </lineage>
</organism>
<comment type="caution">
    <text evidence="2">The sequence shown here is derived from an EMBL/GenBank/DDBJ whole genome shotgun (WGS) entry which is preliminary data.</text>
</comment>
<dbReference type="PANTHER" id="PTHR44167">
    <property type="entry name" value="OVARIAN-SPECIFIC SERINE/THREONINE-PROTEIN KINASE LOK-RELATED"/>
    <property type="match status" value="1"/>
</dbReference>
<dbReference type="Pfam" id="PF00069">
    <property type="entry name" value="Pkinase"/>
    <property type="match status" value="1"/>
</dbReference>
<keyword evidence="3" id="KW-1185">Reference proteome</keyword>
<dbReference type="Proteomes" id="UP000526184">
    <property type="component" value="Unassembled WGS sequence"/>
</dbReference>
<gene>
    <name evidence="2" type="ORF">HP397_06550</name>
</gene>
<feature type="domain" description="Protein kinase" evidence="1">
    <location>
        <begin position="1"/>
        <end position="224"/>
    </location>
</feature>
<dbReference type="SMART" id="SM00220">
    <property type="entry name" value="S_TKc"/>
    <property type="match status" value="1"/>
</dbReference>
<dbReference type="SUPFAM" id="SSF56112">
    <property type="entry name" value="Protein kinase-like (PK-like)"/>
    <property type="match status" value="1"/>
</dbReference>
<dbReference type="PROSITE" id="PS50011">
    <property type="entry name" value="PROTEIN_KINASE_DOM"/>
    <property type="match status" value="1"/>
</dbReference>
<evidence type="ECO:0000313" key="3">
    <source>
        <dbReference type="Proteomes" id="UP000526184"/>
    </source>
</evidence>
<dbReference type="AlphaFoldDB" id="A0A7Z0PH57"/>
<dbReference type="GO" id="GO:0005524">
    <property type="term" value="F:ATP binding"/>
    <property type="evidence" value="ECO:0007669"/>
    <property type="project" value="InterPro"/>
</dbReference>
<dbReference type="InterPro" id="IPR000719">
    <property type="entry name" value="Prot_kinase_dom"/>
</dbReference>
<dbReference type="GO" id="GO:0004672">
    <property type="term" value="F:protein kinase activity"/>
    <property type="evidence" value="ECO:0007669"/>
    <property type="project" value="InterPro"/>
</dbReference>
<accession>A0A7Z0PH57</accession>
<evidence type="ECO:0000313" key="2">
    <source>
        <dbReference type="EMBL" id="NYV28457.1"/>
    </source>
</evidence>
<dbReference type="RefSeq" id="WP_067320154.1">
    <property type="nucleotide sequence ID" value="NZ_CBCRWS010000003.1"/>
</dbReference>
<name>A0A7Z0PH57_9FUSO</name>
<dbReference type="EMBL" id="JABMKT010000053">
    <property type="protein sequence ID" value="NYV28457.1"/>
    <property type="molecule type" value="Genomic_DNA"/>
</dbReference>
<reference evidence="2 3" key="1">
    <citation type="submission" date="2020-05" db="EMBL/GenBank/DDBJ databases">
        <title>Streptobacillus felis strain LHL191014123.</title>
        <authorList>
            <person name="Fawzy A."/>
            <person name="Rau J."/>
            <person name="Risse K."/>
            <person name="Schauerte N."/>
            <person name="Geiger C."/>
            <person name="Blom J."/>
            <person name="Imirzalioglu C."/>
            <person name="Falgenhauer J."/>
            <person name="Bach A."/>
            <person name="Herden C."/>
            <person name="Eisenberg T."/>
        </authorList>
    </citation>
    <scope>NUCLEOTIDE SEQUENCE [LARGE SCALE GENOMIC DNA]</scope>
    <source>
        <strain evidence="2 3">LHL191014123</strain>
    </source>
</reference>
<dbReference type="InterPro" id="IPR011009">
    <property type="entry name" value="Kinase-like_dom_sf"/>
</dbReference>
<sequence>MEINYYKKIFDLDFPENKYMFIQELNIMIFMLKNKISCIPKILKVNFKREYKEIFFEKLHGKTLNEIDFEEYNIKSKLILFIKILVSVKDIHDLGIVHNDINLGNIILNEDKVYIIDFTESRFIDTYYEKKYISYTKGFSSIEKYSLIEKNFKENDTYSLTSILYFFLFNKIFPDISEIKYLEINHDNKKIEKFLKKGLSFNKENRFSNISQMINLIGDIIEEL</sequence>
<evidence type="ECO:0000259" key="1">
    <source>
        <dbReference type="PROSITE" id="PS50011"/>
    </source>
</evidence>
<keyword evidence="2" id="KW-0808">Transferase</keyword>
<proteinExistence type="predicted"/>
<dbReference type="PANTHER" id="PTHR44167:SF24">
    <property type="entry name" value="SERINE_THREONINE-PROTEIN KINASE CHK2"/>
    <property type="match status" value="1"/>
</dbReference>
<protein>
    <submittedName>
        <fullName evidence="2">Phosphotransferase</fullName>
    </submittedName>
</protein>
<dbReference type="Gene3D" id="1.10.510.10">
    <property type="entry name" value="Transferase(Phosphotransferase) domain 1"/>
    <property type="match status" value="1"/>
</dbReference>